<evidence type="ECO:0000313" key="3">
    <source>
        <dbReference type="WBParaSite" id="Csp11.Scaffold629.g11751.t1"/>
    </source>
</evidence>
<organism evidence="2 3">
    <name type="scientific">Caenorhabditis tropicalis</name>
    <dbReference type="NCBI Taxonomy" id="1561998"/>
    <lineage>
        <taxon>Eukaryota</taxon>
        <taxon>Metazoa</taxon>
        <taxon>Ecdysozoa</taxon>
        <taxon>Nematoda</taxon>
        <taxon>Chromadorea</taxon>
        <taxon>Rhabditida</taxon>
        <taxon>Rhabditina</taxon>
        <taxon>Rhabditomorpha</taxon>
        <taxon>Rhabditoidea</taxon>
        <taxon>Rhabditidae</taxon>
        <taxon>Peloderinae</taxon>
        <taxon>Caenorhabditis</taxon>
    </lineage>
</organism>
<dbReference type="WBParaSite" id="Csp11.Scaffold629.g11751.t1">
    <property type="protein sequence ID" value="Csp11.Scaffold629.g11751.t1"/>
    <property type="gene ID" value="Csp11.Scaffold629.g11751"/>
</dbReference>
<proteinExistence type="predicted"/>
<evidence type="ECO:0000313" key="2">
    <source>
        <dbReference type="Proteomes" id="UP000095282"/>
    </source>
</evidence>
<feature type="transmembrane region" description="Helical" evidence="1">
    <location>
        <begin position="41"/>
        <end position="64"/>
    </location>
</feature>
<dbReference type="AlphaFoldDB" id="A0A1I7TTY2"/>
<keyword evidence="1" id="KW-1133">Transmembrane helix</keyword>
<dbReference type="Proteomes" id="UP000095282">
    <property type="component" value="Unplaced"/>
</dbReference>
<name>A0A1I7TTY2_9PELO</name>
<sequence length="67" mass="7899">MECAYTFHSSLDSSTSLTRFLLPWLSWVGARLWFGQSRVQFFLLPNSFFFLFLCHSLLSTHYFLSLP</sequence>
<keyword evidence="2" id="KW-1185">Reference proteome</keyword>
<evidence type="ECO:0000256" key="1">
    <source>
        <dbReference type="SAM" id="Phobius"/>
    </source>
</evidence>
<keyword evidence="1" id="KW-0812">Transmembrane</keyword>
<protein>
    <submittedName>
        <fullName evidence="3">Ovule protein</fullName>
    </submittedName>
</protein>
<feature type="transmembrane region" description="Helical" evidence="1">
    <location>
        <begin position="17"/>
        <end position="34"/>
    </location>
</feature>
<accession>A0A1I7TTY2</accession>
<reference evidence="3" key="1">
    <citation type="submission" date="2016-11" db="UniProtKB">
        <authorList>
            <consortium name="WormBaseParasite"/>
        </authorList>
    </citation>
    <scope>IDENTIFICATION</scope>
</reference>
<keyword evidence="1" id="KW-0472">Membrane</keyword>